<dbReference type="EMBL" id="CP059319">
    <property type="protein sequence ID" value="QTH23442.1"/>
    <property type="molecule type" value="Genomic_DNA"/>
</dbReference>
<sequence length="273" mass="30872">MQIMLWRVAHQFLAWAPPAGGTAYGVSLAIAASAAPLNQDAKAYLDSQFVFIREVATSGSLQFVSFLIVCAWLATFLWTGKKAEQSAAPPPPTIERYTSAERTAQAQPLTIELPDAQANSPNLSMMRAKAQEWHQELEAFDATWKQIKDQYDHMCRQFFDNYGKRRSFPRTREPPVPDVAAIVPHLEYTFIQDIPTPPMIVASRSPTLWPQDLGVSSYEIIYDPLANQDFEAIERGNFDRMRKWISDLWTARKMSAAQLERLESQISEMAKSA</sequence>
<organism evidence="2 3">
    <name type="scientific">Rhizorhabdus wittichii</name>
    <dbReference type="NCBI Taxonomy" id="160791"/>
    <lineage>
        <taxon>Bacteria</taxon>
        <taxon>Pseudomonadati</taxon>
        <taxon>Pseudomonadota</taxon>
        <taxon>Alphaproteobacteria</taxon>
        <taxon>Sphingomonadales</taxon>
        <taxon>Sphingomonadaceae</taxon>
        <taxon>Rhizorhabdus</taxon>
    </lineage>
</organism>
<keyword evidence="1" id="KW-0812">Transmembrane</keyword>
<dbReference type="RefSeq" id="WP_208633813.1">
    <property type="nucleotide sequence ID" value="NZ_CP059319.1"/>
</dbReference>
<dbReference type="Proteomes" id="UP000664914">
    <property type="component" value="Chromosome"/>
</dbReference>
<feature type="transmembrane region" description="Helical" evidence="1">
    <location>
        <begin position="58"/>
        <end position="78"/>
    </location>
</feature>
<proteinExistence type="predicted"/>
<accession>A0A975HFI6</accession>
<dbReference type="AlphaFoldDB" id="A0A975HFI6"/>
<name>A0A975HFI6_9SPHN</name>
<evidence type="ECO:0000256" key="1">
    <source>
        <dbReference type="SAM" id="Phobius"/>
    </source>
</evidence>
<protein>
    <submittedName>
        <fullName evidence="2">Uncharacterized protein</fullName>
    </submittedName>
</protein>
<evidence type="ECO:0000313" key="3">
    <source>
        <dbReference type="Proteomes" id="UP000664914"/>
    </source>
</evidence>
<reference evidence="2" key="2">
    <citation type="submission" date="2021-04" db="EMBL/GenBank/DDBJ databases">
        <title>Isolation and genomic analysis of the ibuprofen-degrading bacterium Sphingomonas strain MPO218.</title>
        <authorList>
            <person name="Aulestia M."/>
            <person name="Flores A."/>
            <person name="Mangas E.L."/>
            <person name="Perez-Pulido A.J."/>
            <person name="Santero E."/>
            <person name="Camacho E.M."/>
        </authorList>
    </citation>
    <scope>NUCLEOTIDE SEQUENCE</scope>
    <source>
        <strain evidence="2">MPO218</strain>
    </source>
</reference>
<keyword evidence="1" id="KW-0472">Membrane</keyword>
<reference evidence="2" key="1">
    <citation type="submission" date="2020-07" db="EMBL/GenBank/DDBJ databases">
        <authorList>
            <person name="Camacho E."/>
        </authorList>
    </citation>
    <scope>NUCLEOTIDE SEQUENCE</scope>
    <source>
        <strain evidence="2">MPO218</strain>
    </source>
</reference>
<keyword evidence="1" id="KW-1133">Transmembrane helix</keyword>
<evidence type="ECO:0000313" key="2">
    <source>
        <dbReference type="EMBL" id="QTH23442.1"/>
    </source>
</evidence>
<gene>
    <name evidence="2" type="ORF">HRJ34_08070</name>
</gene>